<evidence type="ECO:0000313" key="2">
    <source>
        <dbReference type="EMBL" id="KNC80146.1"/>
    </source>
</evidence>
<evidence type="ECO:0000313" key="3">
    <source>
        <dbReference type="Proteomes" id="UP000054560"/>
    </source>
</evidence>
<feature type="compositionally biased region" description="Basic residues" evidence="1">
    <location>
        <begin position="105"/>
        <end position="119"/>
    </location>
</feature>
<dbReference type="Proteomes" id="UP000054560">
    <property type="component" value="Unassembled WGS sequence"/>
</dbReference>
<protein>
    <submittedName>
        <fullName evidence="2">Uncharacterized protein</fullName>
    </submittedName>
</protein>
<sequence>MHTHTIALSSNQIKHKHNPTLSVRLLEIARARSALEIEIAEVFEAIKDYNSQRLALEMCCDTLLMTAKVHAQQLKNTTYVSESEDDADIEGLLPVHTQRLPQAHARTHAHTHRAKKNTHKTVIPARASVRPDAKRSSVLAEARDKGADAKHGTDGAGDSENAREEVILSPNQKQDKGTANANRKQDKAAAPNKNTRKAKRKNEAATASAVTTTSQAVADKATNDTSTGECGAELESPTSDRDPTDHDTQPAKALGKTRAGASSAQDTTEHTDSTSTAAQEAPGVGVGAGGVGHADAPVENSAAPVTYRDNAETILVDTSNRHNPNHTDNNTQKGSQHTTQNMQKQSQRPTKASGDGMRMGGGGSSIASAGADVDVSGDNWITHRARSKDKRNGVKKRPKGTDKGTAPSGTAATTISACRQARGVSVGVDGPERVASETSQTEEAPTVSGPTAYRNFVNMEKHLRDNIARTANTAGQRKMRCHKKGGSRAHSRNGSWIAGADASFDGVLAHESVSVGMSLSRHRQAQAAPVKVFNPAMYSIPRRKDSASDLDVSRNNRSALPFFASSAETSLNMSQPLQELGQDNGSFLNGIARPKKKRKLGGGGGSFLL</sequence>
<reference evidence="2 3" key="1">
    <citation type="submission" date="2011-02" db="EMBL/GenBank/DDBJ databases">
        <title>The Genome Sequence of Sphaeroforma arctica JP610.</title>
        <authorList>
            <consortium name="The Broad Institute Genome Sequencing Platform"/>
            <person name="Russ C."/>
            <person name="Cuomo C."/>
            <person name="Young S.K."/>
            <person name="Zeng Q."/>
            <person name="Gargeya S."/>
            <person name="Alvarado L."/>
            <person name="Berlin A."/>
            <person name="Chapman S.B."/>
            <person name="Chen Z."/>
            <person name="Freedman E."/>
            <person name="Gellesch M."/>
            <person name="Goldberg J."/>
            <person name="Griggs A."/>
            <person name="Gujja S."/>
            <person name="Heilman E."/>
            <person name="Heiman D."/>
            <person name="Howarth C."/>
            <person name="Mehta T."/>
            <person name="Neiman D."/>
            <person name="Pearson M."/>
            <person name="Roberts A."/>
            <person name="Saif S."/>
            <person name="Shea T."/>
            <person name="Shenoy N."/>
            <person name="Sisk P."/>
            <person name="Stolte C."/>
            <person name="Sykes S."/>
            <person name="White J."/>
            <person name="Yandava C."/>
            <person name="Burger G."/>
            <person name="Gray M.W."/>
            <person name="Holland P.W.H."/>
            <person name="King N."/>
            <person name="Lang F.B.F."/>
            <person name="Roger A.J."/>
            <person name="Ruiz-Trillo I."/>
            <person name="Haas B."/>
            <person name="Nusbaum C."/>
            <person name="Birren B."/>
        </authorList>
    </citation>
    <scope>NUCLEOTIDE SEQUENCE [LARGE SCALE GENOMIC DNA]</scope>
    <source>
        <strain evidence="2 3">JP610</strain>
    </source>
</reference>
<dbReference type="GeneID" id="25907989"/>
<feature type="compositionally biased region" description="Low complexity" evidence="1">
    <location>
        <begin position="204"/>
        <end position="218"/>
    </location>
</feature>
<feature type="region of interest" description="Disordered" evidence="1">
    <location>
        <begin position="105"/>
        <end position="306"/>
    </location>
</feature>
<dbReference type="EMBL" id="KQ242193">
    <property type="protein sequence ID" value="KNC80146.1"/>
    <property type="molecule type" value="Genomic_DNA"/>
</dbReference>
<name>A0A0L0FUC1_9EUKA</name>
<evidence type="ECO:0000256" key="1">
    <source>
        <dbReference type="SAM" id="MobiDB-lite"/>
    </source>
</evidence>
<keyword evidence="3" id="KW-1185">Reference proteome</keyword>
<feature type="compositionally biased region" description="Polar residues" evidence="1">
    <location>
        <begin position="169"/>
        <end position="182"/>
    </location>
</feature>
<feature type="compositionally biased region" description="Basic and acidic residues" evidence="1">
    <location>
        <begin position="129"/>
        <end position="153"/>
    </location>
</feature>
<feature type="region of interest" description="Disordered" evidence="1">
    <location>
        <begin position="318"/>
        <end position="450"/>
    </location>
</feature>
<accession>A0A0L0FUC1</accession>
<dbReference type="RefSeq" id="XP_014154048.1">
    <property type="nucleotide sequence ID" value="XM_014298573.1"/>
</dbReference>
<organism evidence="2 3">
    <name type="scientific">Sphaeroforma arctica JP610</name>
    <dbReference type="NCBI Taxonomy" id="667725"/>
    <lineage>
        <taxon>Eukaryota</taxon>
        <taxon>Ichthyosporea</taxon>
        <taxon>Ichthyophonida</taxon>
        <taxon>Sphaeroforma</taxon>
    </lineage>
</organism>
<feature type="compositionally biased region" description="Basic residues" evidence="1">
    <location>
        <begin position="383"/>
        <end position="398"/>
    </location>
</feature>
<feature type="compositionally biased region" description="Polar residues" evidence="1">
    <location>
        <begin position="318"/>
        <end position="350"/>
    </location>
</feature>
<gene>
    <name evidence="2" type="ORF">SARC_07485</name>
</gene>
<feature type="compositionally biased region" description="Basic and acidic residues" evidence="1">
    <location>
        <begin position="238"/>
        <end position="249"/>
    </location>
</feature>
<feature type="compositionally biased region" description="Polar residues" evidence="1">
    <location>
        <begin position="407"/>
        <end position="417"/>
    </location>
</feature>
<feature type="region of interest" description="Disordered" evidence="1">
    <location>
        <begin position="473"/>
        <end position="494"/>
    </location>
</feature>
<feature type="compositionally biased region" description="Basic residues" evidence="1">
    <location>
        <begin position="477"/>
        <end position="491"/>
    </location>
</feature>
<feature type="region of interest" description="Disordered" evidence="1">
    <location>
        <begin position="589"/>
        <end position="609"/>
    </location>
</feature>
<dbReference type="AlphaFoldDB" id="A0A0L0FUC1"/>
<proteinExistence type="predicted"/>